<evidence type="ECO:0000313" key="1">
    <source>
        <dbReference type="EMBL" id="CAF0799176.1"/>
    </source>
</evidence>
<evidence type="ECO:0000313" key="4">
    <source>
        <dbReference type="EMBL" id="CAF3714230.1"/>
    </source>
</evidence>
<evidence type="ECO:0000313" key="5">
    <source>
        <dbReference type="Proteomes" id="UP000663829"/>
    </source>
</evidence>
<gene>
    <name evidence="1" type="ORF">GPM918_LOCUS3419</name>
    <name evidence="2" type="ORF">OVA965_LOCUS11528</name>
    <name evidence="3" type="ORF">SRO942_LOCUS3419</name>
    <name evidence="4" type="ORF">TMI583_LOCUS11531</name>
</gene>
<accession>A0A813SM65</accession>
<dbReference type="AlphaFoldDB" id="A0A813SM65"/>
<dbReference type="EMBL" id="CAJNOK010004474">
    <property type="protein sequence ID" value="CAF0938802.1"/>
    <property type="molecule type" value="Genomic_DNA"/>
</dbReference>
<dbReference type="Proteomes" id="UP000677228">
    <property type="component" value="Unassembled WGS sequence"/>
</dbReference>
<dbReference type="EMBL" id="CAJOBC010000422">
    <property type="protein sequence ID" value="CAF3584055.1"/>
    <property type="molecule type" value="Genomic_DNA"/>
</dbReference>
<dbReference type="EMBL" id="CAJOBA010004479">
    <property type="protein sequence ID" value="CAF3714230.1"/>
    <property type="molecule type" value="Genomic_DNA"/>
</dbReference>
<dbReference type="EMBL" id="CAJNOQ010000422">
    <property type="protein sequence ID" value="CAF0799176.1"/>
    <property type="molecule type" value="Genomic_DNA"/>
</dbReference>
<dbReference type="Proteomes" id="UP000663829">
    <property type="component" value="Unassembled WGS sequence"/>
</dbReference>
<proteinExistence type="predicted"/>
<keyword evidence="5" id="KW-1185">Reference proteome</keyword>
<protein>
    <submittedName>
        <fullName evidence="1">Uncharacterized protein</fullName>
    </submittedName>
</protein>
<reference evidence="1" key="1">
    <citation type="submission" date="2021-02" db="EMBL/GenBank/DDBJ databases">
        <authorList>
            <person name="Nowell W R."/>
        </authorList>
    </citation>
    <scope>NUCLEOTIDE SEQUENCE</scope>
</reference>
<dbReference type="Proteomes" id="UP000681722">
    <property type="component" value="Unassembled WGS sequence"/>
</dbReference>
<comment type="caution">
    <text evidence="1">The sequence shown here is derived from an EMBL/GenBank/DDBJ whole genome shotgun (WGS) entry which is preliminary data.</text>
</comment>
<dbReference type="Proteomes" id="UP000682733">
    <property type="component" value="Unassembled WGS sequence"/>
</dbReference>
<evidence type="ECO:0000313" key="2">
    <source>
        <dbReference type="EMBL" id="CAF0938802.1"/>
    </source>
</evidence>
<organism evidence="1 5">
    <name type="scientific">Didymodactylos carnosus</name>
    <dbReference type="NCBI Taxonomy" id="1234261"/>
    <lineage>
        <taxon>Eukaryota</taxon>
        <taxon>Metazoa</taxon>
        <taxon>Spiralia</taxon>
        <taxon>Gnathifera</taxon>
        <taxon>Rotifera</taxon>
        <taxon>Eurotatoria</taxon>
        <taxon>Bdelloidea</taxon>
        <taxon>Philodinida</taxon>
        <taxon>Philodinidae</taxon>
        <taxon>Didymodactylos</taxon>
    </lineage>
</organism>
<name>A0A813SM65_9BILA</name>
<evidence type="ECO:0000313" key="3">
    <source>
        <dbReference type="EMBL" id="CAF3584055.1"/>
    </source>
</evidence>
<sequence length="386" mass="43655">MWNVGPCNMWTFKSIASIKAFPSNVTTGDVYVNNSTPVDIPTNQFLLNILLKDYSQLYSTSVPEQQAISPDDEKQLKSLIKNIFFGNVQNDSTTSGNTTQIEVSLNILGVLNVYNGDGNATHLNESNTRKHLTEVLNNAKLKQFLSDLVEITFNNTTTEDNSTTIDENDNFENFSISINVFGMLHSFNFVGDRQFTFNTNASQEASFSKFLTSSATGQELESKMETVIPNFGSCTNSSSVSFAFLLDSFNNHGELHLILNDTIEGVITDRERVQNFLFNWIFNAFKDREENSTMQCPNTMINIFFAIDSFNNDGNLNVTFIDQQQQQQNVTLDEQDDSATYVYYFENSFNSTIKQKQMLPLYPVNNTMYASVIVNSFNDRGNFQLN</sequence>